<evidence type="ECO:0000313" key="14">
    <source>
        <dbReference type="EMBL" id="MBC8584127.1"/>
    </source>
</evidence>
<evidence type="ECO:0000256" key="9">
    <source>
        <dbReference type="ARBA" id="ARBA00022989"/>
    </source>
</evidence>
<keyword evidence="7" id="KW-1003">Cell membrane</keyword>
<organism evidence="14 15">
    <name type="scientific">Youxingia wuxianensis</name>
    <dbReference type="NCBI Taxonomy" id="2763678"/>
    <lineage>
        <taxon>Bacteria</taxon>
        <taxon>Bacillati</taxon>
        <taxon>Bacillota</taxon>
        <taxon>Clostridia</taxon>
        <taxon>Eubacteriales</taxon>
        <taxon>Oscillospiraceae</taxon>
        <taxon>Youxingia</taxon>
    </lineage>
</organism>
<feature type="transmembrane region" description="Helical" evidence="13">
    <location>
        <begin position="186"/>
        <end position="206"/>
    </location>
</feature>
<feature type="transmembrane region" description="Helical" evidence="13">
    <location>
        <begin position="129"/>
        <end position="148"/>
    </location>
</feature>
<gene>
    <name evidence="14" type="ORF">H8705_00825</name>
</gene>
<dbReference type="Proteomes" id="UP000623678">
    <property type="component" value="Unassembled WGS sequence"/>
</dbReference>
<keyword evidence="5" id="KW-0813">Transport</keyword>
<dbReference type="PIRSF" id="PIRSF006603">
    <property type="entry name" value="DinF"/>
    <property type="match status" value="1"/>
</dbReference>
<dbReference type="EMBL" id="JACRTD010000001">
    <property type="protein sequence ID" value="MBC8584127.1"/>
    <property type="molecule type" value="Genomic_DNA"/>
</dbReference>
<evidence type="ECO:0000313" key="15">
    <source>
        <dbReference type="Proteomes" id="UP000623678"/>
    </source>
</evidence>
<sequence>MFTTGELVRLIIPLIVEQVLNATIGIADTLMVAQVGEVAVSGVSLVDSINILLINVFAALATGGAIVSSQYLGREEDENANTAAKQLLLVTTILAGVIMGVCLIGRPWILNALFGSAEKAVMENANTYFWLSALSYPFISLYNAEAALFRAMGNSRISMAASFVMNVTNISFNAIFIYGFKMGVAGAALGSLIARAAGAGMLMIMLRRSTGRIRLHTLLPLKLHPKMVKNILGIGVPTGIENGIFHIGKIMVQGLITSFGTASIAANAVANSLSAFAQMPGSAIGLSMITVIGQCVGAGDYKQARKYILKLTGAAYAMMAALNILFIIFLHPIVGFYGLSAETDRLAYEICFYCCVCMIFIWPSSFTLPNGLRAASDVKFTMGISIFSMWVFRIGFSYLLGSYFQMGVLGTWVAMTIDWVFRMLAFWWRFFSGRWMNKRSIE</sequence>
<evidence type="ECO:0000256" key="7">
    <source>
        <dbReference type="ARBA" id="ARBA00022475"/>
    </source>
</evidence>
<dbReference type="InterPro" id="IPR002528">
    <property type="entry name" value="MATE_fam"/>
</dbReference>
<keyword evidence="15" id="KW-1185">Reference proteome</keyword>
<feature type="transmembrane region" description="Helical" evidence="13">
    <location>
        <begin position="49"/>
        <end position="67"/>
    </location>
</feature>
<dbReference type="AlphaFoldDB" id="A0A926IBI2"/>
<evidence type="ECO:0000256" key="4">
    <source>
        <dbReference type="ARBA" id="ARBA00020268"/>
    </source>
</evidence>
<dbReference type="PANTHER" id="PTHR43298">
    <property type="entry name" value="MULTIDRUG RESISTANCE PROTEIN NORM-RELATED"/>
    <property type="match status" value="1"/>
</dbReference>
<comment type="function">
    <text evidence="1">Multidrug efflux pump.</text>
</comment>
<dbReference type="Pfam" id="PF01554">
    <property type="entry name" value="MatE"/>
    <property type="match status" value="2"/>
</dbReference>
<feature type="transmembrane region" description="Helical" evidence="13">
    <location>
        <begin position="346"/>
        <end position="368"/>
    </location>
</feature>
<comment type="caution">
    <text evidence="14">The sequence shown here is derived from an EMBL/GenBank/DDBJ whole genome shotgun (WGS) entry which is preliminary data.</text>
</comment>
<dbReference type="GO" id="GO:0005886">
    <property type="term" value="C:plasma membrane"/>
    <property type="evidence" value="ECO:0007669"/>
    <property type="project" value="UniProtKB-SubCell"/>
</dbReference>
<feature type="transmembrane region" description="Helical" evidence="13">
    <location>
        <begin position="160"/>
        <end position="180"/>
    </location>
</feature>
<dbReference type="NCBIfam" id="TIGR00797">
    <property type="entry name" value="matE"/>
    <property type="match status" value="1"/>
</dbReference>
<dbReference type="GO" id="GO:0015297">
    <property type="term" value="F:antiporter activity"/>
    <property type="evidence" value="ECO:0007669"/>
    <property type="project" value="UniProtKB-KW"/>
</dbReference>
<evidence type="ECO:0000256" key="12">
    <source>
        <dbReference type="ARBA" id="ARBA00031636"/>
    </source>
</evidence>
<name>A0A926IBI2_9FIRM</name>
<keyword evidence="8 13" id="KW-0812">Transmembrane</keyword>
<proteinExistence type="inferred from homology"/>
<evidence type="ECO:0000256" key="3">
    <source>
        <dbReference type="ARBA" id="ARBA00010199"/>
    </source>
</evidence>
<dbReference type="GO" id="GO:0042910">
    <property type="term" value="F:xenobiotic transmembrane transporter activity"/>
    <property type="evidence" value="ECO:0007669"/>
    <property type="project" value="InterPro"/>
</dbReference>
<feature type="transmembrane region" description="Helical" evidence="13">
    <location>
        <begin position="380"/>
        <end position="400"/>
    </location>
</feature>
<comment type="subcellular location">
    <subcellularLocation>
        <location evidence="2">Cell membrane</location>
        <topology evidence="2">Multi-pass membrane protein</topology>
    </subcellularLocation>
</comment>
<comment type="similarity">
    <text evidence="3">Belongs to the multi antimicrobial extrusion (MATE) (TC 2.A.66.1) family.</text>
</comment>
<evidence type="ECO:0000256" key="10">
    <source>
        <dbReference type="ARBA" id="ARBA00023065"/>
    </source>
</evidence>
<evidence type="ECO:0000256" key="5">
    <source>
        <dbReference type="ARBA" id="ARBA00022448"/>
    </source>
</evidence>
<dbReference type="CDD" id="cd13137">
    <property type="entry name" value="MATE_NorM_like"/>
    <property type="match status" value="1"/>
</dbReference>
<reference evidence="14" key="1">
    <citation type="submission" date="2020-08" db="EMBL/GenBank/DDBJ databases">
        <title>Genome public.</title>
        <authorList>
            <person name="Liu C."/>
            <person name="Sun Q."/>
        </authorList>
    </citation>
    <scope>NUCLEOTIDE SEQUENCE</scope>
    <source>
        <strain evidence="14">NSJ-64</strain>
    </source>
</reference>
<keyword evidence="11 13" id="KW-0472">Membrane</keyword>
<evidence type="ECO:0000256" key="11">
    <source>
        <dbReference type="ARBA" id="ARBA00023136"/>
    </source>
</evidence>
<keyword evidence="10" id="KW-0406">Ion transport</keyword>
<evidence type="ECO:0000256" key="2">
    <source>
        <dbReference type="ARBA" id="ARBA00004651"/>
    </source>
</evidence>
<evidence type="ECO:0000256" key="8">
    <source>
        <dbReference type="ARBA" id="ARBA00022692"/>
    </source>
</evidence>
<dbReference type="PANTHER" id="PTHR43298:SF2">
    <property type="entry name" value="FMN_FAD EXPORTER YEEO-RELATED"/>
    <property type="match status" value="1"/>
</dbReference>
<feature type="transmembrane region" description="Helical" evidence="13">
    <location>
        <begin position="313"/>
        <end position="334"/>
    </location>
</feature>
<evidence type="ECO:0000256" key="6">
    <source>
        <dbReference type="ARBA" id="ARBA00022449"/>
    </source>
</evidence>
<dbReference type="InterPro" id="IPR048279">
    <property type="entry name" value="MdtK-like"/>
</dbReference>
<accession>A0A926IBI2</accession>
<feature type="transmembrane region" description="Helical" evidence="13">
    <location>
        <begin position="412"/>
        <end position="431"/>
    </location>
</feature>
<dbReference type="RefSeq" id="WP_262393979.1">
    <property type="nucleotide sequence ID" value="NZ_JACRTD010000001.1"/>
</dbReference>
<evidence type="ECO:0000256" key="13">
    <source>
        <dbReference type="SAM" id="Phobius"/>
    </source>
</evidence>
<feature type="transmembrane region" description="Helical" evidence="13">
    <location>
        <begin position="282"/>
        <end position="301"/>
    </location>
</feature>
<dbReference type="GO" id="GO:0006811">
    <property type="term" value="P:monoatomic ion transport"/>
    <property type="evidence" value="ECO:0007669"/>
    <property type="project" value="UniProtKB-KW"/>
</dbReference>
<keyword evidence="9 13" id="KW-1133">Transmembrane helix</keyword>
<protein>
    <recommendedName>
        <fullName evidence="4">Probable multidrug resistance protein NorM</fullName>
    </recommendedName>
    <alternativeName>
        <fullName evidence="12">Multidrug-efflux transporter</fullName>
    </alternativeName>
</protein>
<dbReference type="InterPro" id="IPR050222">
    <property type="entry name" value="MATE_MdtK"/>
</dbReference>
<feature type="transmembrane region" description="Helical" evidence="13">
    <location>
        <begin position="250"/>
        <end position="270"/>
    </location>
</feature>
<feature type="transmembrane region" description="Helical" evidence="13">
    <location>
        <begin position="87"/>
        <end position="109"/>
    </location>
</feature>
<keyword evidence="6" id="KW-0050">Antiport</keyword>
<evidence type="ECO:0000256" key="1">
    <source>
        <dbReference type="ARBA" id="ARBA00003408"/>
    </source>
</evidence>